<comment type="caution">
    <text evidence="1">The sequence shown here is derived from an EMBL/GenBank/DDBJ whole genome shotgun (WGS) entry which is preliminary data.</text>
</comment>
<sequence length="40" mass="4657">MMIPFTLGIPLGRALFWNNISVRNCDISKKIIIRKRGNLR</sequence>
<organism evidence="1 2">
    <name type="scientific">Caldibacillus thermoamylovorans</name>
    <dbReference type="NCBI Taxonomy" id="35841"/>
    <lineage>
        <taxon>Bacteria</taxon>
        <taxon>Bacillati</taxon>
        <taxon>Bacillota</taxon>
        <taxon>Bacilli</taxon>
        <taxon>Bacillales</taxon>
        <taxon>Bacillaceae</taxon>
        <taxon>Caldibacillus</taxon>
    </lineage>
</organism>
<evidence type="ECO:0000313" key="2">
    <source>
        <dbReference type="Proteomes" id="UP000032076"/>
    </source>
</evidence>
<evidence type="ECO:0000313" key="1">
    <source>
        <dbReference type="EMBL" id="KIO73615.1"/>
    </source>
</evidence>
<protein>
    <submittedName>
        <fullName evidence="1">Uncharacterized protein</fullName>
    </submittedName>
</protein>
<accession>A0ABD4AA27</accession>
<proteinExistence type="predicted"/>
<gene>
    <name evidence="1" type="ORF">B4167_0033</name>
</gene>
<name>A0ABD4AA27_9BACI</name>
<dbReference type="AlphaFoldDB" id="A0ABD4AA27"/>
<dbReference type="EMBL" id="JXLU01000029">
    <property type="protein sequence ID" value="KIO73615.1"/>
    <property type="molecule type" value="Genomic_DNA"/>
</dbReference>
<dbReference type="Proteomes" id="UP000032076">
    <property type="component" value="Unassembled WGS sequence"/>
</dbReference>
<reference evidence="1 2" key="1">
    <citation type="submission" date="2015-01" db="EMBL/GenBank/DDBJ databases">
        <title>Draft Genome Sequences of Four Bacillus thermoamylovorans Strains, Isolated From Food Products.</title>
        <authorList>
            <person name="Krawcyk A.O."/>
            <person name="Berendsen E.M."/>
            <person name="Eijlander R.T."/>
            <person name="de Jong A."/>
            <person name="Wells-Bennik M."/>
            <person name="Kuipers O.P."/>
        </authorList>
    </citation>
    <scope>NUCLEOTIDE SEQUENCE [LARGE SCALE GENOMIC DNA]</scope>
    <source>
        <strain evidence="1 2">B4167</strain>
    </source>
</reference>